<dbReference type="PANTHER" id="PTHR46127:SF1">
    <property type="entry name" value="CILIA- AND FLAGELLA-ASSOCIATED PROTEIN 65"/>
    <property type="match status" value="1"/>
</dbReference>
<dbReference type="InterPro" id="IPR052614">
    <property type="entry name" value="CFAP65"/>
</dbReference>
<feature type="compositionally biased region" description="Polar residues" evidence="1">
    <location>
        <begin position="1588"/>
        <end position="1600"/>
    </location>
</feature>
<keyword evidence="8" id="KW-1185">Reference proteome</keyword>
<dbReference type="InterPro" id="IPR058536">
    <property type="entry name" value="Ig_CFAP65_4th"/>
</dbReference>
<evidence type="ECO:0000259" key="3">
    <source>
        <dbReference type="Pfam" id="PF24507"/>
    </source>
</evidence>
<evidence type="ECO:0000259" key="5">
    <source>
        <dbReference type="Pfam" id="PF25248"/>
    </source>
</evidence>
<dbReference type="PANTHER" id="PTHR46127">
    <property type="entry name" value="CILIA- AND FLAGELLA-ASSOCIATED PROTEIN 65"/>
    <property type="match status" value="1"/>
</dbReference>
<organism evidence="7 8">
    <name type="scientific">Chiloscyllium punctatum</name>
    <name type="common">Brownbanded bambooshark</name>
    <name type="synonym">Hemiscyllium punctatum</name>
    <dbReference type="NCBI Taxonomy" id="137246"/>
    <lineage>
        <taxon>Eukaryota</taxon>
        <taxon>Metazoa</taxon>
        <taxon>Chordata</taxon>
        <taxon>Craniata</taxon>
        <taxon>Vertebrata</taxon>
        <taxon>Chondrichthyes</taxon>
        <taxon>Elasmobranchii</taxon>
        <taxon>Galeomorphii</taxon>
        <taxon>Galeoidea</taxon>
        <taxon>Orectolobiformes</taxon>
        <taxon>Hemiscylliidae</taxon>
        <taxon>Chiloscyllium</taxon>
    </lineage>
</organism>
<feature type="region of interest" description="Disordered" evidence="1">
    <location>
        <begin position="1580"/>
        <end position="1600"/>
    </location>
</feature>
<protein>
    <recommendedName>
        <fullName evidence="9">Cilia- and flagella-associated protein 65</fullName>
    </recommendedName>
</protein>
<dbReference type="Pfam" id="PF25249">
    <property type="entry name" value="Ig_CFAP65_7th"/>
    <property type="match status" value="1"/>
</dbReference>
<name>A0A401SFZ8_CHIPU</name>
<comment type="caution">
    <text evidence="7">The sequence shown here is derived from an EMBL/GenBank/DDBJ whole genome shotgun (WGS) entry which is preliminary data.</text>
</comment>
<dbReference type="Pfam" id="PF24291">
    <property type="entry name" value="Ig_CFAP65"/>
    <property type="match status" value="1"/>
</dbReference>
<gene>
    <name evidence="7" type="ORF">chiPu_0007792</name>
</gene>
<dbReference type="GO" id="GO:0036126">
    <property type="term" value="C:sperm flagellum"/>
    <property type="evidence" value="ECO:0007669"/>
    <property type="project" value="TreeGrafter"/>
</dbReference>
<dbReference type="STRING" id="137246.A0A401SFZ8"/>
<dbReference type="InterPro" id="IPR056344">
    <property type="entry name" value="Ig_CFAP65-like_9th"/>
</dbReference>
<sequence length="1880" mass="213282">MLTSSCSLKSVPFQGIGLRKYSKWSVPSLASTEISGRKKSKGIKSNFFGIEVLDHLEWLNWEPGIESTKHIILKNVQFKTQKLKYRSPNTEFFTTLFPQSVVLGAGTSYSLPVTFCALEQKNYEDRIVFETKAGSFPIQLRASLPFHDLEIPEWLCIPPCAVYESSEVTFYLHNNSPLPTSFHFEVPSPFFIVPSDGMLPPWDNYKVKVQFRPEIPNIFDVIAICKFGDDESKKYLKLEAIAKYPHLLVSALNEQSQTSSREDTQSILNFGHVAVGSTVMKYLEIHNFSVVNSSFRIVHYRPPAPLMSEFVCEVSEGTVQASSRFQVPIMFTPQTVGAQSVDYFYVMRPNNSSTSVLKAIGSCKGPVVALAHLKLNFGCVFLGETVTYATEISNTSDVPTYYQFEIDCSQSVFVIDRPCGELGGESTERLRITFRPSHAINYYRRVACLIHHQDPLFLDLIGTCHSDQLTPAILKPRHIELYRTNMVRGLTFYPPDILSLMLQEGKLQLDADGTLILVPDQCCMIVENNNNEDCPKAPLLFPNVPSILEYFDDGMQNDVTMFPPHVSVNERKLDFGKCLELNQINPLPLSMTNHTKGKVTVLWTSPPGSIFTVVPQTIDIPPLKSMAFRIYFTPDKLNMLYAAELECFAYYKVIRNYRLVDDRTFCPPWSLTVSVQANTFQLGHEHFVPKYVLNSFEVVLPAVNEKGTIYKTMLLKNTGNMLLTFSVDTQHESTICIKPDVGFVLPQTHQILTVRGTPQNERLTRHTVLLHLNASEKFNQEIKLYSMVEKAQITLDGNGYLYFKPTCIGTLSEQPYLIKNVSLMPLYFQWKISAANSRVLSVEPTFGIIQANEALTQVWSFYPQGQQKYFLKPYLFIWGVKGPHCPDLGKKTRLTLRVIGEGSKGRIMAEKDHIHLGDILIGNSKSDDLVLVNNEPCSLNFELNVKQDITGLCDPDEVVKDPMAFKVKCHTGTIPARSKVCFRFTVRPVRRLRYTWTINSKILSAKVLEPDESEEGKPLCRVTADGVYPMIFISDARCLGSISGISKQQLWRLFSLDTLNEYLQRDPTEGELLYQVPTRHRAFLFPKDQQLDLEYWAETGEFNPTELHEMRIDDNRLFTVEPKSGCLLPGQRETIQLTYRHEYTGTDRIPVVLKLSHGREILLNFIGITVPKDHCYIHFLVTHHKFAPVCISTSNPPKQIYELYNGGSVRVIYDIQLDSVKDVIEQNYNHPIFQCLNPRGEIQPGMTAYIEWIFSPLEAQSYSLMFLSEERISFGNVPVFTKSSRMIFLYNVSETEVISYSWYVMSVHITEVLSVTPICGVLHPGDSTHCVVTLRTHKDPCFYDLDLICEVYSKQQVTRYQKELQDWEKEKERQEVEFTITERGLQDNQQPVFQRECCKDTQRSHRKSRRGTSIMKYKTLPPIKEPKETWEGQHSEKPIPGMWAKPTPVKPFLLHLGVTARSHSMEEYHKNFPTEVSKHYILRNLISEPLSTSQLENNRETCGKSDNNSADCLLTASKEDLKLVTDILSTVVRCLLEDIHFQRVLVEGTAEPIPYYRQFWSEEGEELAMKNIELAKAKDADASHIHESNNIQPVETKNEQISSVPVAAGAGFEQEPDSSQAADAEMDLTLTVTKHRDSVQDQDADNSQRMEGEGEESSTLADSSDDALSQELENTQQTETDDELASNIPRSLDGVQGQELNDMQPTEAEDDVNSMMSAAADANQSLEQAGNETEEDWLTEEMQASLSAIRMEEQLARRRRLKRLPEFCDLLESILENTLQNIMIEASRGEVVLTARPRVISLPPVTSRTTLDPFSIQDISLSKEELDHSIPSSELFVETRCWVSVRNDCEEPLVLLETEIVDGPVAAAGSQSFGAEDFPF</sequence>
<evidence type="ECO:0000313" key="7">
    <source>
        <dbReference type="EMBL" id="GCC29352.1"/>
    </source>
</evidence>
<dbReference type="InterPro" id="IPR056305">
    <property type="entry name" value="Ig_CFAP65_10th"/>
</dbReference>
<dbReference type="InterPro" id="IPR057467">
    <property type="entry name" value="Ig_CFAP65_8th"/>
</dbReference>
<dbReference type="Pfam" id="PF24507">
    <property type="entry name" value="Ig_CFAP65_4th"/>
    <property type="match status" value="1"/>
</dbReference>
<feature type="compositionally biased region" description="Low complexity" evidence="1">
    <location>
        <begin position="1657"/>
        <end position="1673"/>
    </location>
</feature>
<dbReference type="InterPro" id="IPR013783">
    <property type="entry name" value="Ig-like_fold"/>
</dbReference>
<feature type="domain" description="CFAP65 seventh Ig-like" evidence="6">
    <location>
        <begin position="798"/>
        <end position="869"/>
    </location>
</feature>
<feature type="region of interest" description="Disordered" evidence="1">
    <location>
        <begin position="1633"/>
        <end position="1698"/>
    </location>
</feature>
<dbReference type="InterPro" id="IPR008962">
    <property type="entry name" value="PapD-like_sf"/>
</dbReference>
<feature type="domain" description="CFAP65 fourth Ig-like" evidence="3">
    <location>
        <begin position="375"/>
        <end position="467"/>
    </location>
</feature>
<evidence type="ECO:0000259" key="6">
    <source>
        <dbReference type="Pfam" id="PF25249"/>
    </source>
</evidence>
<evidence type="ECO:0000256" key="1">
    <source>
        <dbReference type="SAM" id="MobiDB-lite"/>
    </source>
</evidence>
<feature type="domain" description="CFAP65 eight Ig-like" evidence="5">
    <location>
        <begin position="905"/>
        <end position="1026"/>
    </location>
</feature>
<evidence type="ECO:0000259" key="2">
    <source>
        <dbReference type="Pfam" id="PF24291"/>
    </source>
</evidence>
<dbReference type="InterPro" id="IPR057470">
    <property type="entry name" value="Ig_CFAP65_7th"/>
</dbReference>
<dbReference type="GO" id="GO:0007288">
    <property type="term" value="P:sperm axoneme assembly"/>
    <property type="evidence" value="ECO:0007669"/>
    <property type="project" value="TreeGrafter"/>
</dbReference>
<evidence type="ECO:0008006" key="9">
    <source>
        <dbReference type="Google" id="ProtNLM"/>
    </source>
</evidence>
<dbReference type="OrthoDB" id="415597at2759"/>
<evidence type="ECO:0000259" key="4">
    <source>
        <dbReference type="Pfam" id="PF24816"/>
    </source>
</evidence>
<dbReference type="GO" id="GO:0005737">
    <property type="term" value="C:cytoplasm"/>
    <property type="evidence" value="ECO:0007669"/>
    <property type="project" value="UniProtKB-SubCell"/>
</dbReference>
<dbReference type="Proteomes" id="UP000287033">
    <property type="component" value="Unassembled WGS sequence"/>
</dbReference>
<dbReference type="OMA" id="QQLKVMV"/>
<proteinExistence type="predicted"/>
<dbReference type="Pfam" id="PF24816">
    <property type="entry name" value="Ig_CFAP65__9th"/>
    <property type="match status" value="2"/>
</dbReference>
<dbReference type="Gene3D" id="2.60.40.10">
    <property type="entry name" value="Immunoglobulins"/>
    <property type="match status" value="8"/>
</dbReference>
<feature type="domain" description="CFAP65-like ninth Ig-like" evidence="4">
    <location>
        <begin position="1082"/>
        <end position="1167"/>
    </location>
</feature>
<feature type="domain" description="CFAP65-like ninth Ig-like" evidence="4">
    <location>
        <begin position="1029"/>
        <end position="1075"/>
    </location>
</feature>
<reference evidence="7 8" key="1">
    <citation type="journal article" date="2018" name="Nat. Ecol. Evol.">
        <title>Shark genomes provide insights into elasmobranch evolution and the origin of vertebrates.</title>
        <authorList>
            <person name="Hara Y"/>
            <person name="Yamaguchi K"/>
            <person name="Onimaru K"/>
            <person name="Kadota M"/>
            <person name="Koyanagi M"/>
            <person name="Keeley SD"/>
            <person name="Tatsumi K"/>
            <person name="Tanaka K"/>
            <person name="Motone F"/>
            <person name="Kageyama Y"/>
            <person name="Nozu R"/>
            <person name="Adachi N"/>
            <person name="Nishimura O"/>
            <person name="Nakagawa R"/>
            <person name="Tanegashima C"/>
            <person name="Kiyatake I"/>
            <person name="Matsumoto R"/>
            <person name="Murakumo K"/>
            <person name="Nishida K"/>
            <person name="Terakita A"/>
            <person name="Kuratani S"/>
            <person name="Sato K"/>
            <person name="Hyodo S Kuraku.S."/>
        </authorList>
    </citation>
    <scope>NUCLEOTIDE SEQUENCE [LARGE SCALE GENOMIC DNA]</scope>
</reference>
<accession>A0A401SFZ8</accession>
<dbReference type="EMBL" id="BEZZ01000246">
    <property type="protein sequence ID" value="GCC29352.1"/>
    <property type="molecule type" value="Genomic_DNA"/>
</dbReference>
<dbReference type="SUPFAM" id="SSF49354">
    <property type="entry name" value="PapD-like"/>
    <property type="match status" value="1"/>
</dbReference>
<evidence type="ECO:0000313" key="8">
    <source>
        <dbReference type="Proteomes" id="UP000287033"/>
    </source>
</evidence>
<feature type="domain" description="CFAP65 tenth Ig-like" evidence="2">
    <location>
        <begin position="1171"/>
        <end position="1264"/>
    </location>
</feature>
<dbReference type="Pfam" id="PF25248">
    <property type="entry name" value="Ig_CFAP65_8th"/>
    <property type="match status" value="1"/>
</dbReference>